<accession>A0A0E9UFC4</accession>
<evidence type="ECO:0000313" key="1">
    <source>
        <dbReference type="EMBL" id="JAH64521.1"/>
    </source>
</evidence>
<name>A0A0E9UFC4_ANGAN</name>
<sequence length="51" mass="5690">MLTLTSGVSLGSVQRHGHVHVPEFTFVQNERFQVVVCRIHFNGKAKTIAVL</sequence>
<dbReference type="EMBL" id="GBXM01044056">
    <property type="protein sequence ID" value="JAH64521.1"/>
    <property type="molecule type" value="Transcribed_RNA"/>
</dbReference>
<reference evidence="1" key="2">
    <citation type="journal article" date="2015" name="Fish Shellfish Immunol.">
        <title>Early steps in the European eel (Anguilla anguilla)-Vibrio vulnificus interaction in the gills: Role of the RtxA13 toxin.</title>
        <authorList>
            <person name="Callol A."/>
            <person name="Pajuelo D."/>
            <person name="Ebbesson L."/>
            <person name="Teles M."/>
            <person name="MacKenzie S."/>
            <person name="Amaro C."/>
        </authorList>
    </citation>
    <scope>NUCLEOTIDE SEQUENCE</scope>
</reference>
<protein>
    <submittedName>
        <fullName evidence="1">Uncharacterized protein</fullName>
    </submittedName>
</protein>
<proteinExistence type="predicted"/>
<dbReference type="AlphaFoldDB" id="A0A0E9UFC4"/>
<organism evidence="1">
    <name type="scientific">Anguilla anguilla</name>
    <name type="common">European freshwater eel</name>
    <name type="synonym">Muraena anguilla</name>
    <dbReference type="NCBI Taxonomy" id="7936"/>
    <lineage>
        <taxon>Eukaryota</taxon>
        <taxon>Metazoa</taxon>
        <taxon>Chordata</taxon>
        <taxon>Craniata</taxon>
        <taxon>Vertebrata</taxon>
        <taxon>Euteleostomi</taxon>
        <taxon>Actinopterygii</taxon>
        <taxon>Neopterygii</taxon>
        <taxon>Teleostei</taxon>
        <taxon>Anguilliformes</taxon>
        <taxon>Anguillidae</taxon>
        <taxon>Anguilla</taxon>
    </lineage>
</organism>
<reference evidence="1" key="1">
    <citation type="submission" date="2014-11" db="EMBL/GenBank/DDBJ databases">
        <authorList>
            <person name="Amaro Gonzalez C."/>
        </authorList>
    </citation>
    <scope>NUCLEOTIDE SEQUENCE</scope>
</reference>